<dbReference type="InterPro" id="IPR013762">
    <property type="entry name" value="Integrase-like_cat_sf"/>
</dbReference>
<dbReference type="OrthoDB" id="9801717at2"/>
<sequence length="440" mass="51334">MIKIPEPLRKKYDHLLVKSSVPPKEYVAYKKWLLFYLDFCKKYNHPYAGAKSLSLFCDKLKEKRQSDAQRLQARLAVKLYYSGFILTSPTDTFSVLPQEAHVREGSKGYATTEEKTVHPWDIAIEKLKNEIMVRHYSKKTLKAYSLWAEKLRYFIKDKLPENLTPDDVKAFLTFLAVKKKVSASSQNQAFNALLFFFRHVLEKEFGKIEGVVRAKRKPYIPVVLSQDEIHRILQNLQYPYDIIVKLLYGCGLRLSECMKLRIHNFNFDHKVLTIHDGKGKKDRTVPLPESINDALHYQVNKVIELHETDLKNGYAGVFMPDRLEGKYRNAPKELIWQWFFPAKTLTFVPEANEYRRYHLHETHVQKAIKRAVGKSKILKRATAHTLRHSFASHLLAANYDIRTIQEMLGHSDVRTTMIYTHTIKSKTVKELKSPLDLQLS</sequence>
<dbReference type="InterPro" id="IPR002104">
    <property type="entry name" value="Integrase_catalytic"/>
</dbReference>
<evidence type="ECO:0000256" key="3">
    <source>
        <dbReference type="ARBA" id="ARBA00023125"/>
    </source>
</evidence>
<dbReference type="GO" id="GO:0015074">
    <property type="term" value="P:DNA integration"/>
    <property type="evidence" value="ECO:0007669"/>
    <property type="project" value="UniProtKB-KW"/>
</dbReference>
<keyword evidence="3 5" id="KW-0238">DNA-binding</keyword>
<dbReference type="Pfam" id="PF13495">
    <property type="entry name" value="Phage_int_SAM_4"/>
    <property type="match status" value="1"/>
</dbReference>
<feature type="domain" description="Core-binding (CB)" evidence="7">
    <location>
        <begin position="111"/>
        <end position="201"/>
    </location>
</feature>
<feature type="domain" description="Tyr recombinase" evidence="6">
    <location>
        <begin position="219"/>
        <end position="436"/>
    </location>
</feature>
<comment type="similarity">
    <text evidence="1">Belongs to the 'phage' integrase family.</text>
</comment>
<gene>
    <name evidence="8" type="ORF">SAMN02746065_11446</name>
</gene>
<dbReference type="InterPro" id="IPR050090">
    <property type="entry name" value="Tyrosine_recombinase_XerCD"/>
</dbReference>
<evidence type="ECO:0000313" key="8">
    <source>
        <dbReference type="EMBL" id="SMC89899.1"/>
    </source>
</evidence>
<dbReference type="Proteomes" id="UP000192418">
    <property type="component" value="Unassembled WGS sequence"/>
</dbReference>
<dbReference type="InterPro" id="IPR010998">
    <property type="entry name" value="Integrase_recombinase_N"/>
</dbReference>
<evidence type="ECO:0000313" key="9">
    <source>
        <dbReference type="Proteomes" id="UP000192418"/>
    </source>
</evidence>
<protein>
    <submittedName>
        <fullName evidence="8">Integron integrase</fullName>
    </submittedName>
</protein>
<dbReference type="InterPro" id="IPR011010">
    <property type="entry name" value="DNA_brk_join_enz"/>
</dbReference>
<evidence type="ECO:0000259" key="7">
    <source>
        <dbReference type="PROSITE" id="PS51900"/>
    </source>
</evidence>
<name>A0A1W2CXB9_9BACT</name>
<dbReference type="GO" id="GO:0003677">
    <property type="term" value="F:DNA binding"/>
    <property type="evidence" value="ECO:0007669"/>
    <property type="project" value="UniProtKB-UniRule"/>
</dbReference>
<dbReference type="InterPro" id="IPR044068">
    <property type="entry name" value="CB"/>
</dbReference>
<dbReference type="PANTHER" id="PTHR30349">
    <property type="entry name" value="PHAGE INTEGRASE-RELATED"/>
    <property type="match status" value="1"/>
</dbReference>
<dbReference type="Gene3D" id="1.10.150.130">
    <property type="match status" value="1"/>
</dbReference>
<keyword evidence="2" id="KW-0229">DNA integration</keyword>
<dbReference type="STRING" id="1121400.SAMN02746065_11446"/>
<evidence type="ECO:0000259" key="6">
    <source>
        <dbReference type="PROSITE" id="PS51898"/>
    </source>
</evidence>
<dbReference type="SUPFAM" id="SSF56349">
    <property type="entry name" value="DNA breaking-rejoining enzymes"/>
    <property type="match status" value="1"/>
</dbReference>
<organism evidence="8 9">
    <name type="scientific">Desulfocicer vacuolatum DSM 3385</name>
    <dbReference type="NCBI Taxonomy" id="1121400"/>
    <lineage>
        <taxon>Bacteria</taxon>
        <taxon>Pseudomonadati</taxon>
        <taxon>Thermodesulfobacteriota</taxon>
        <taxon>Desulfobacteria</taxon>
        <taxon>Desulfobacterales</taxon>
        <taxon>Desulfobacteraceae</taxon>
        <taxon>Desulfocicer</taxon>
    </lineage>
</organism>
<dbReference type="InterPro" id="IPR004107">
    <property type="entry name" value="Integrase_SAM-like_N"/>
</dbReference>
<dbReference type="InterPro" id="IPR011946">
    <property type="entry name" value="Integrase_integron-type"/>
</dbReference>
<dbReference type="Gene3D" id="1.10.443.10">
    <property type="entry name" value="Intergrase catalytic core"/>
    <property type="match status" value="1"/>
</dbReference>
<evidence type="ECO:0000256" key="4">
    <source>
        <dbReference type="ARBA" id="ARBA00023172"/>
    </source>
</evidence>
<keyword evidence="4" id="KW-0233">DNA recombination</keyword>
<dbReference type="NCBIfam" id="TIGR02249">
    <property type="entry name" value="integrase_gron"/>
    <property type="match status" value="1"/>
</dbReference>
<dbReference type="EMBL" id="FWXY01000014">
    <property type="protein sequence ID" value="SMC89899.1"/>
    <property type="molecule type" value="Genomic_DNA"/>
</dbReference>
<dbReference type="PROSITE" id="PS51898">
    <property type="entry name" value="TYR_RECOMBINASE"/>
    <property type="match status" value="1"/>
</dbReference>
<dbReference type="RefSeq" id="WP_084069919.1">
    <property type="nucleotide sequence ID" value="NZ_FWXY01000014.1"/>
</dbReference>
<proteinExistence type="inferred from homology"/>
<reference evidence="8 9" key="1">
    <citation type="submission" date="2017-04" db="EMBL/GenBank/DDBJ databases">
        <authorList>
            <person name="Afonso C.L."/>
            <person name="Miller P.J."/>
            <person name="Scott M.A."/>
            <person name="Spackman E."/>
            <person name="Goraichik I."/>
            <person name="Dimitrov K.M."/>
            <person name="Suarez D.L."/>
            <person name="Swayne D.E."/>
        </authorList>
    </citation>
    <scope>NUCLEOTIDE SEQUENCE [LARGE SCALE GENOMIC DNA]</scope>
    <source>
        <strain evidence="8 9">DSM 3385</strain>
    </source>
</reference>
<dbReference type="PANTHER" id="PTHR30349:SF64">
    <property type="entry name" value="PROPHAGE INTEGRASE INTD-RELATED"/>
    <property type="match status" value="1"/>
</dbReference>
<dbReference type="Pfam" id="PF00589">
    <property type="entry name" value="Phage_integrase"/>
    <property type="match status" value="1"/>
</dbReference>
<accession>A0A1W2CXB9</accession>
<dbReference type="GO" id="GO:0006310">
    <property type="term" value="P:DNA recombination"/>
    <property type="evidence" value="ECO:0007669"/>
    <property type="project" value="UniProtKB-KW"/>
</dbReference>
<evidence type="ECO:0000256" key="5">
    <source>
        <dbReference type="PROSITE-ProRule" id="PRU01248"/>
    </source>
</evidence>
<evidence type="ECO:0000256" key="1">
    <source>
        <dbReference type="ARBA" id="ARBA00008857"/>
    </source>
</evidence>
<dbReference type="PROSITE" id="PS51900">
    <property type="entry name" value="CB"/>
    <property type="match status" value="1"/>
</dbReference>
<keyword evidence="9" id="KW-1185">Reference proteome</keyword>
<dbReference type="AlphaFoldDB" id="A0A1W2CXB9"/>
<evidence type="ECO:0000256" key="2">
    <source>
        <dbReference type="ARBA" id="ARBA00022908"/>
    </source>
</evidence>